<evidence type="ECO:0000313" key="9">
    <source>
        <dbReference type="EMBL" id="GGH66454.1"/>
    </source>
</evidence>
<organism evidence="9 10">
    <name type="scientific">Filimonas zeae</name>
    <dbReference type="NCBI Taxonomy" id="1737353"/>
    <lineage>
        <taxon>Bacteria</taxon>
        <taxon>Pseudomonadati</taxon>
        <taxon>Bacteroidota</taxon>
        <taxon>Chitinophagia</taxon>
        <taxon>Chitinophagales</taxon>
        <taxon>Chitinophagaceae</taxon>
        <taxon>Filimonas</taxon>
    </lineage>
</organism>
<reference evidence="9" key="2">
    <citation type="submission" date="2020-09" db="EMBL/GenBank/DDBJ databases">
        <authorList>
            <person name="Sun Q."/>
            <person name="Zhou Y."/>
        </authorList>
    </citation>
    <scope>NUCLEOTIDE SEQUENCE</scope>
    <source>
        <strain evidence="9">CGMCC 1.15290</strain>
    </source>
</reference>
<keyword evidence="3" id="KW-0328">Glycosyltransferase</keyword>
<evidence type="ECO:0000256" key="8">
    <source>
        <dbReference type="SAM" id="Phobius"/>
    </source>
</evidence>
<feature type="transmembrane region" description="Helical" evidence="8">
    <location>
        <begin position="137"/>
        <end position="155"/>
    </location>
</feature>
<dbReference type="EMBL" id="BMIB01000002">
    <property type="protein sequence ID" value="GGH66454.1"/>
    <property type="molecule type" value="Genomic_DNA"/>
</dbReference>
<keyword evidence="6 8" id="KW-1133">Transmembrane helix</keyword>
<dbReference type="PANTHER" id="PTHR33908">
    <property type="entry name" value="MANNOSYLTRANSFERASE YKCB-RELATED"/>
    <property type="match status" value="1"/>
</dbReference>
<feature type="transmembrane region" description="Helical" evidence="8">
    <location>
        <begin position="324"/>
        <end position="342"/>
    </location>
</feature>
<keyword evidence="7 8" id="KW-0472">Membrane</keyword>
<keyword evidence="10" id="KW-1185">Reference proteome</keyword>
<protein>
    <submittedName>
        <fullName evidence="9">Uncharacterized protein</fullName>
    </submittedName>
</protein>
<dbReference type="GO" id="GO:0016763">
    <property type="term" value="F:pentosyltransferase activity"/>
    <property type="evidence" value="ECO:0007669"/>
    <property type="project" value="TreeGrafter"/>
</dbReference>
<dbReference type="RefSeq" id="WP_188951950.1">
    <property type="nucleotide sequence ID" value="NZ_BMIB01000002.1"/>
</dbReference>
<keyword evidence="2" id="KW-1003">Cell membrane</keyword>
<feature type="transmembrane region" description="Helical" evidence="8">
    <location>
        <begin position="201"/>
        <end position="221"/>
    </location>
</feature>
<feature type="transmembrane region" description="Helical" evidence="8">
    <location>
        <begin position="264"/>
        <end position="285"/>
    </location>
</feature>
<feature type="transmembrane region" description="Helical" evidence="8">
    <location>
        <begin position="297"/>
        <end position="318"/>
    </location>
</feature>
<comment type="subcellular location">
    <subcellularLocation>
        <location evidence="1">Cell membrane</location>
        <topology evidence="1">Multi-pass membrane protein</topology>
    </subcellularLocation>
</comment>
<dbReference type="InterPro" id="IPR050297">
    <property type="entry name" value="LipidA_mod_glycosyltrf_83"/>
</dbReference>
<evidence type="ECO:0000256" key="6">
    <source>
        <dbReference type="ARBA" id="ARBA00022989"/>
    </source>
</evidence>
<feature type="transmembrane region" description="Helical" evidence="8">
    <location>
        <begin position="111"/>
        <end position="131"/>
    </location>
</feature>
<evidence type="ECO:0000256" key="5">
    <source>
        <dbReference type="ARBA" id="ARBA00022692"/>
    </source>
</evidence>
<evidence type="ECO:0000256" key="2">
    <source>
        <dbReference type="ARBA" id="ARBA00022475"/>
    </source>
</evidence>
<dbReference type="GO" id="GO:0009103">
    <property type="term" value="P:lipopolysaccharide biosynthetic process"/>
    <property type="evidence" value="ECO:0007669"/>
    <property type="project" value="UniProtKB-ARBA"/>
</dbReference>
<dbReference type="GO" id="GO:0005886">
    <property type="term" value="C:plasma membrane"/>
    <property type="evidence" value="ECO:0007669"/>
    <property type="project" value="UniProtKB-SubCell"/>
</dbReference>
<feature type="transmembrane region" description="Helical" evidence="8">
    <location>
        <begin position="241"/>
        <end position="258"/>
    </location>
</feature>
<dbReference type="AlphaFoldDB" id="A0A917IXR1"/>
<sequence>MKKFDIDSFFAAVCGFFIVYLFTHHSSIGVSPDSVVYTSAARNLYYHGKLEAYNHMPLVDFPVLYPLFLSLSLFIARLDPVVTGGIINGLLFASVIYMCGHIMKQIMRPRLVKWALLLGLMLSPALLDIYTMLWSETLFIALSVVFILVTGWYFKQPSIARVMVVAICAGLACLTRYAGVTFIFTGCFLIFFHLPLRSKKRITHCIVFGLTSSAFFIGNLIRNAIITGTFTGNREKSTTSFFTNLYYYGKVLYYWLPFMKNSEVLVSVFAIVFLVTAIAIIIWRIRTNYNHESYQNIAMVFGIVYILFIVITASISRYETINNRLLIPAYAPLLLVTVYAFGRLSFKLMFFRKTLTIVMLSAAFLLFIASQALESYGMYREYNTWGIPGYTDDGWRNSPITQYLKQHPQVLNKPAAIYSNAHEAAYFTANVAAESLPHTVDKEDVETFLTADGHYLLWYGHIDDPDLVNTSFIRQHKNLTEVYSTSDGAIYWCTNKK</sequence>
<feature type="transmembrane region" description="Helical" evidence="8">
    <location>
        <begin position="81"/>
        <end position="99"/>
    </location>
</feature>
<feature type="transmembrane region" description="Helical" evidence="8">
    <location>
        <begin position="6"/>
        <end position="23"/>
    </location>
</feature>
<dbReference type="PANTHER" id="PTHR33908:SF11">
    <property type="entry name" value="MEMBRANE PROTEIN"/>
    <property type="match status" value="1"/>
</dbReference>
<evidence type="ECO:0000256" key="1">
    <source>
        <dbReference type="ARBA" id="ARBA00004651"/>
    </source>
</evidence>
<feature type="transmembrane region" description="Helical" evidence="8">
    <location>
        <begin position="162"/>
        <end position="195"/>
    </location>
</feature>
<proteinExistence type="predicted"/>
<evidence type="ECO:0000256" key="4">
    <source>
        <dbReference type="ARBA" id="ARBA00022679"/>
    </source>
</evidence>
<evidence type="ECO:0000256" key="3">
    <source>
        <dbReference type="ARBA" id="ARBA00022676"/>
    </source>
</evidence>
<reference evidence="9" key="1">
    <citation type="journal article" date="2014" name="Int. J. Syst. Evol. Microbiol.">
        <title>Complete genome sequence of Corynebacterium casei LMG S-19264T (=DSM 44701T), isolated from a smear-ripened cheese.</title>
        <authorList>
            <consortium name="US DOE Joint Genome Institute (JGI-PGF)"/>
            <person name="Walter F."/>
            <person name="Albersmeier A."/>
            <person name="Kalinowski J."/>
            <person name="Ruckert C."/>
        </authorList>
    </citation>
    <scope>NUCLEOTIDE SEQUENCE</scope>
    <source>
        <strain evidence="9">CGMCC 1.15290</strain>
    </source>
</reference>
<accession>A0A917IXR1</accession>
<evidence type="ECO:0000313" key="10">
    <source>
        <dbReference type="Proteomes" id="UP000627292"/>
    </source>
</evidence>
<keyword evidence="5 8" id="KW-0812">Transmembrane</keyword>
<keyword evidence="4" id="KW-0808">Transferase</keyword>
<feature type="transmembrane region" description="Helical" evidence="8">
    <location>
        <begin position="354"/>
        <end position="373"/>
    </location>
</feature>
<dbReference type="Proteomes" id="UP000627292">
    <property type="component" value="Unassembled WGS sequence"/>
</dbReference>
<gene>
    <name evidence="9" type="ORF">GCM10011379_20660</name>
</gene>
<comment type="caution">
    <text evidence="9">The sequence shown here is derived from an EMBL/GenBank/DDBJ whole genome shotgun (WGS) entry which is preliminary data.</text>
</comment>
<name>A0A917IXR1_9BACT</name>
<evidence type="ECO:0000256" key="7">
    <source>
        <dbReference type="ARBA" id="ARBA00023136"/>
    </source>
</evidence>